<keyword evidence="1" id="KW-1133">Transmembrane helix</keyword>
<comment type="caution">
    <text evidence="2">The sequence shown here is derived from an EMBL/GenBank/DDBJ whole genome shotgun (WGS) entry which is preliminary data.</text>
</comment>
<evidence type="ECO:0000313" key="2">
    <source>
        <dbReference type="EMBL" id="MRU17079.1"/>
    </source>
</evidence>
<keyword evidence="1" id="KW-0472">Membrane</keyword>
<sequence length="93" mass="10190">MSHTPIVRDFARERQLERWKGYGYLFGTFCVIAGSTIAVAAIVGPPMQERRAAAQHYCGQLAAQVVTGDLTLKRYMVTDCPLTTLAATEGLDL</sequence>
<dbReference type="RefSeq" id="WP_154155158.1">
    <property type="nucleotide sequence ID" value="NZ_SZWE01000003.1"/>
</dbReference>
<evidence type="ECO:0000256" key="1">
    <source>
        <dbReference type="SAM" id="Phobius"/>
    </source>
</evidence>
<dbReference type="OrthoDB" id="9838290at2"/>
<dbReference type="AlphaFoldDB" id="A0A844CY97"/>
<organism evidence="2 3">
    <name type="scientific">Roseovarius bejariae</name>
    <dbReference type="NCBI Taxonomy" id="2576383"/>
    <lineage>
        <taxon>Bacteria</taxon>
        <taxon>Pseudomonadati</taxon>
        <taxon>Pseudomonadota</taxon>
        <taxon>Alphaproteobacteria</taxon>
        <taxon>Rhodobacterales</taxon>
        <taxon>Roseobacteraceae</taxon>
        <taxon>Roseovarius</taxon>
    </lineage>
</organism>
<keyword evidence="1" id="KW-0812">Transmembrane</keyword>
<gene>
    <name evidence="2" type="ORF">FDP25_16685</name>
</gene>
<protein>
    <submittedName>
        <fullName evidence="2">Uncharacterized protein</fullName>
    </submittedName>
</protein>
<keyword evidence="3" id="KW-1185">Reference proteome</keyword>
<evidence type="ECO:0000313" key="3">
    <source>
        <dbReference type="Proteomes" id="UP000564704"/>
    </source>
</evidence>
<proteinExistence type="predicted"/>
<reference evidence="2 3" key="1">
    <citation type="submission" date="2019-05" db="EMBL/GenBank/DDBJ databases">
        <title>Roseovarius bejariae sp. nov., a moderately halophylic bacterium isolated from a saline soil in Rambla Salada (Murcia).</title>
        <authorList>
            <person name="Castro D.J."/>
            <person name="Gomez-Altuve A."/>
            <person name="Reina J.C."/>
            <person name="Rodriguez M."/>
            <person name="Sampedro I."/>
            <person name="Llamas I."/>
            <person name="Martinez-Checa F."/>
        </authorList>
    </citation>
    <scope>NUCLEOTIDE SEQUENCE [LARGE SCALE GENOMIC DNA]</scope>
    <source>
        <strain evidence="2 3">A21</strain>
    </source>
</reference>
<dbReference type="EMBL" id="SZWE01000003">
    <property type="protein sequence ID" value="MRU17079.1"/>
    <property type="molecule type" value="Genomic_DNA"/>
</dbReference>
<name>A0A844CY97_9RHOB</name>
<dbReference type="Proteomes" id="UP000564704">
    <property type="component" value="Unassembled WGS sequence"/>
</dbReference>
<accession>A0A844CY97</accession>
<feature type="transmembrane region" description="Helical" evidence="1">
    <location>
        <begin position="21"/>
        <end position="43"/>
    </location>
</feature>